<comment type="caution">
    <text evidence="2">The sequence shown here is derived from an EMBL/GenBank/DDBJ whole genome shotgun (WGS) entry which is preliminary data.</text>
</comment>
<dbReference type="PANTHER" id="PTHR32166">
    <property type="entry name" value="OSJNBA0013A04.12 PROTEIN"/>
    <property type="match status" value="1"/>
</dbReference>
<evidence type="ECO:0000313" key="2">
    <source>
        <dbReference type="EMBL" id="KAL0405582.1"/>
    </source>
</evidence>
<dbReference type="AlphaFoldDB" id="A0AAW2TLU5"/>
<gene>
    <name evidence="2" type="ORF">Slati_3872100</name>
</gene>
<feature type="domain" description="DUF659" evidence="1">
    <location>
        <begin position="35"/>
        <end position="94"/>
    </location>
</feature>
<reference evidence="2" key="1">
    <citation type="submission" date="2020-06" db="EMBL/GenBank/DDBJ databases">
        <authorList>
            <person name="Li T."/>
            <person name="Hu X."/>
            <person name="Zhang T."/>
            <person name="Song X."/>
            <person name="Zhang H."/>
            <person name="Dai N."/>
            <person name="Sheng W."/>
            <person name="Hou X."/>
            <person name="Wei L."/>
        </authorList>
    </citation>
    <scope>NUCLEOTIDE SEQUENCE</scope>
    <source>
        <strain evidence="2">KEN1</strain>
        <tissue evidence="2">Leaf</tissue>
    </source>
</reference>
<organism evidence="2">
    <name type="scientific">Sesamum latifolium</name>
    <dbReference type="NCBI Taxonomy" id="2727402"/>
    <lineage>
        <taxon>Eukaryota</taxon>
        <taxon>Viridiplantae</taxon>
        <taxon>Streptophyta</taxon>
        <taxon>Embryophyta</taxon>
        <taxon>Tracheophyta</taxon>
        <taxon>Spermatophyta</taxon>
        <taxon>Magnoliopsida</taxon>
        <taxon>eudicotyledons</taxon>
        <taxon>Gunneridae</taxon>
        <taxon>Pentapetalae</taxon>
        <taxon>asterids</taxon>
        <taxon>lamiids</taxon>
        <taxon>Lamiales</taxon>
        <taxon>Pedaliaceae</taxon>
        <taxon>Sesamum</taxon>
    </lineage>
</organism>
<dbReference type="Pfam" id="PF04937">
    <property type="entry name" value="DUF659"/>
    <property type="match status" value="1"/>
</dbReference>
<name>A0AAW2TLU5_9LAMI</name>
<dbReference type="PANTHER" id="PTHR32166:SF122">
    <property type="entry name" value="OS09G0499600 PROTEIN"/>
    <property type="match status" value="1"/>
</dbReference>
<proteinExistence type="predicted"/>
<reference evidence="2" key="2">
    <citation type="journal article" date="2024" name="Plant">
        <title>Genomic evolution and insights into agronomic trait innovations of Sesamum species.</title>
        <authorList>
            <person name="Miao H."/>
            <person name="Wang L."/>
            <person name="Qu L."/>
            <person name="Liu H."/>
            <person name="Sun Y."/>
            <person name="Le M."/>
            <person name="Wang Q."/>
            <person name="Wei S."/>
            <person name="Zheng Y."/>
            <person name="Lin W."/>
            <person name="Duan Y."/>
            <person name="Cao H."/>
            <person name="Xiong S."/>
            <person name="Wang X."/>
            <person name="Wei L."/>
            <person name="Li C."/>
            <person name="Ma Q."/>
            <person name="Ju M."/>
            <person name="Zhao R."/>
            <person name="Li G."/>
            <person name="Mu C."/>
            <person name="Tian Q."/>
            <person name="Mei H."/>
            <person name="Zhang T."/>
            <person name="Gao T."/>
            <person name="Zhang H."/>
        </authorList>
    </citation>
    <scope>NUCLEOTIDE SEQUENCE</scope>
    <source>
        <strain evidence="2">KEN1</strain>
    </source>
</reference>
<dbReference type="InterPro" id="IPR007021">
    <property type="entry name" value="DUF659"/>
</dbReference>
<accession>A0AAW2TLU5</accession>
<sequence length="143" mass="16135">MYDAGLPFNAINYESLGPTIEAIGQYGPGMKPPFYYEVRVKYLKKELEHTNNILKAWEDDQAKYGCSLMADGWTDRKHRSLINFLVKSPKVKVYRLLDKFVQQIGEKNVVQIITESASANVLIGSLLEANIRTCIGPLVQLIA</sequence>
<dbReference type="EMBL" id="JACGWN010000014">
    <property type="protein sequence ID" value="KAL0405582.1"/>
    <property type="molecule type" value="Genomic_DNA"/>
</dbReference>
<protein>
    <recommendedName>
        <fullName evidence="1">DUF659 domain-containing protein</fullName>
    </recommendedName>
</protein>
<evidence type="ECO:0000259" key="1">
    <source>
        <dbReference type="Pfam" id="PF04937"/>
    </source>
</evidence>